<dbReference type="RefSeq" id="WP_264326749.1">
    <property type="nucleotide sequence ID" value="NZ_JADEXQ010000080.1"/>
</dbReference>
<evidence type="ECO:0000313" key="2">
    <source>
        <dbReference type="EMBL" id="MBE9031922.1"/>
    </source>
</evidence>
<name>A0A928Z5E9_9CYAN</name>
<dbReference type="AlphaFoldDB" id="A0A928Z5E9"/>
<dbReference type="Proteomes" id="UP000625316">
    <property type="component" value="Unassembled WGS sequence"/>
</dbReference>
<feature type="transmembrane region" description="Helical" evidence="1">
    <location>
        <begin position="67"/>
        <end position="85"/>
    </location>
</feature>
<organism evidence="2 3">
    <name type="scientific">Romeriopsis navalis LEGE 11480</name>
    <dbReference type="NCBI Taxonomy" id="2777977"/>
    <lineage>
        <taxon>Bacteria</taxon>
        <taxon>Bacillati</taxon>
        <taxon>Cyanobacteriota</taxon>
        <taxon>Cyanophyceae</taxon>
        <taxon>Leptolyngbyales</taxon>
        <taxon>Leptolyngbyaceae</taxon>
        <taxon>Romeriopsis</taxon>
        <taxon>Romeriopsis navalis</taxon>
    </lineage>
</organism>
<sequence>MFPVNTIGKFSLLFSAYLLISFIVSNAIAFTIIGAIAYIFIIGPIYLAFVLYLLLTTLKHRQHRPRYRWKWLKIAVVAQVVMLLASPSSCFGSKQGRACYSFLQAQLTNDNLQTIANAPAHWTFIEVLFPIAALIHLITIGLFLSKLLPRQSK</sequence>
<reference evidence="2" key="1">
    <citation type="submission" date="2020-10" db="EMBL/GenBank/DDBJ databases">
        <authorList>
            <person name="Castelo-Branco R."/>
            <person name="Eusebio N."/>
            <person name="Adriana R."/>
            <person name="Vieira A."/>
            <person name="Brugerolle De Fraissinette N."/>
            <person name="Rezende De Castro R."/>
            <person name="Schneider M.P."/>
            <person name="Vasconcelos V."/>
            <person name="Leao P.N."/>
        </authorList>
    </citation>
    <scope>NUCLEOTIDE SEQUENCE</scope>
    <source>
        <strain evidence="2">LEGE 11480</strain>
    </source>
</reference>
<evidence type="ECO:0000256" key="1">
    <source>
        <dbReference type="SAM" id="Phobius"/>
    </source>
</evidence>
<dbReference type="EMBL" id="JADEXQ010000080">
    <property type="protein sequence ID" value="MBE9031922.1"/>
    <property type="molecule type" value="Genomic_DNA"/>
</dbReference>
<keyword evidence="1" id="KW-1133">Transmembrane helix</keyword>
<proteinExistence type="predicted"/>
<keyword evidence="1" id="KW-0472">Membrane</keyword>
<feature type="transmembrane region" description="Helical" evidence="1">
    <location>
        <begin position="36"/>
        <end position="55"/>
    </location>
</feature>
<comment type="caution">
    <text evidence="2">The sequence shown here is derived from an EMBL/GenBank/DDBJ whole genome shotgun (WGS) entry which is preliminary data.</text>
</comment>
<feature type="transmembrane region" description="Helical" evidence="1">
    <location>
        <begin position="12"/>
        <end position="30"/>
    </location>
</feature>
<keyword evidence="1" id="KW-0812">Transmembrane</keyword>
<gene>
    <name evidence="2" type="ORF">IQ266_19485</name>
</gene>
<accession>A0A928Z5E9</accession>
<feature type="transmembrane region" description="Helical" evidence="1">
    <location>
        <begin position="127"/>
        <end position="148"/>
    </location>
</feature>
<protein>
    <submittedName>
        <fullName evidence="2">Uncharacterized protein</fullName>
    </submittedName>
</protein>
<keyword evidence="3" id="KW-1185">Reference proteome</keyword>
<evidence type="ECO:0000313" key="3">
    <source>
        <dbReference type="Proteomes" id="UP000625316"/>
    </source>
</evidence>